<dbReference type="InterPro" id="IPR041698">
    <property type="entry name" value="Methyltransf_25"/>
</dbReference>
<feature type="region of interest" description="Disordered" evidence="1">
    <location>
        <begin position="288"/>
        <end position="310"/>
    </location>
</feature>
<dbReference type="EMBL" id="KN042431">
    <property type="protein sequence ID" value="KFH62529.1"/>
    <property type="molecule type" value="Genomic_DNA"/>
</dbReference>
<dbReference type="InterPro" id="IPR029063">
    <property type="entry name" value="SAM-dependent_MTases_sf"/>
</dbReference>
<feature type="domain" description="Methyltransferase" evidence="2">
    <location>
        <begin position="64"/>
        <end position="155"/>
    </location>
</feature>
<dbReference type="SUPFAM" id="SSF53335">
    <property type="entry name" value="S-adenosyl-L-methionine-dependent methyltransferases"/>
    <property type="match status" value="1"/>
</dbReference>
<dbReference type="Gene3D" id="3.40.50.150">
    <property type="entry name" value="Vaccinia Virus protein VP39"/>
    <property type="match status" value="1"/>
</dbReference>
<reference evidence="3 4" key="1">
    <citation type="submission" date="2011-02" db="EMBL/GenBank/DDBJ databases">
        <title>The Genome Sequence of Mortierella verticillata NRRL 6337.</title>
        <authorList>
            <consortium name="The Broad Institute Genome Sequencing Platform"/>
            <person name="Russ C."/>
            <person name="Cuomo C."/>
            <person name="Burger G."/>
            <person name="Gray M.W."/>
            <person name="Holland P.W.H."/>
            <person name="King N."/>
            <person name="Lang F.B.F."/>
            <person name="Roger A.J."/>
            <person name="Ruiz-Trillo I."/>
            <person name="Young S.K."/>
            <person name="Zeng Q."/>
            <person name="Gargeya S."/>
            <person name="Alvarado L."/>
            <person name="Berlin A."/>
            <person name="Chapman S.B."/>
            <person name="Chen Z."/>
            <person name="Freedman E."/>
            <person name="Gellesch M."/>
            <person name="Goldberg J."/>
            <person name="Griggs A."/>
            <person name="Gujja S."/>
            <person name="Heilman E."/>
            <person name="Heiman D."/>
            <person name="Howarth C."/>
            <person name="Mehta T."/>
            <person name="Neiman D."/>
            <person name="Pearson M."/>
            <person name="Roberts A."/>
            <person name="Saif S."/>
            <person name="Shea T."/>
            <person name="Shenoy N."/>
            <person name="Sisk P."/>
            <person name="Stolte C."/>
            <person name="Sykes S."/>
            <person name="White J."/>
            <person name="Yandava C."/>
            <person name="Haas B."/>
            <person name="Nusbaum C."/>
            <person name="Birren B."/>
        </authorList>
    </citation>
    <scope>NUCLEOTIDE SEQUENCE [LARGE SCALE GENOMIC DNA]</scope>
    <source>
        <strain evidence="3 4">NRRL 6337</strain>
    </source>
</reference>
<dbReference type="Proteomes" id="UP000243308">
    <property type="component" value="Unassembled WGS sequence"/>
</dbReference>
<organism evidence="3 4">
    <name type="scientific">Podila verticillata NRRL 6337</name>
    <dbReference type="NCBI Taxonomy" id="1069443"/>
    <lineage>
        <taxon>Eukaryota</taxon>
        <taxon>Fungi</taxon>
        <taxon>Fungi incertae sedis</taxon>
        <taxon>Mucoromycota</taxon>
        <taxon>Mortierellomycotina</taxon>
        <taxon>Mortierellomycetes</taxon>
        <taxon>Mortierellales</taxon>
        <taxon>Mortierellaceae</taxon>
        <taxon>Podila</taxon>
    </lineage>
</organism>
<name>A0A086TKQ2_9FUNG</name>
<dbReference type="Pfam" id="PF13649">
    <property type="entry name" value="Methyltransf_25"/>
    <property type="match status" value="1"/>
</dbReference>
<dbReference type="AlphaFoldDB" id="A0A086TKQ2"/>
<sequence>MTKQPLADFQWLEGRRFHNIPSSSYLLPNDIDEVDRLQLQHFILRYAIQGNFRAPLDKSKVRTVLDVGCGPGTWTMEMANEFPDATITGIDMSAMFPTTIIPENCQFLQHNIQHPFPFPDNSFDFVYQRLLVAGLTPDDWKMVMSELERITKPGGWIELVEIDGVGGNNGPHMSKIWEWLNMAFAARGVDTGILTKPGLVPMMQEANMVNVSQEVLRLPTGNHGGKIGILLKENEQAFWSAITPAVIHTAGVDVDEFEDAVQEAETEMEVYKSYHIFYIAIGQKRDTASSMLQPQPQPQHHSHHDYAVAV</sequence>
<evidence type="ECO:0000313" key="4">
    <source>
        <dbReference type="Proteomes" id="UP000243308"/>
    </source>
</evidence>
<protein>
    <recommendedName>
        <fullName evidence="2">Methyltransferase domain-containing protein</fullName>
    </recommendedName>
</protein>
<proteinExistence type="predicted"/>
<keyword evidence="4" id="KW-1185">Reference proteome</keyword>
<dbReference type="CDD" id="cd02440">
    <property type="entry name" value="AdoMet_MTases"/>
    <property type="match status" value="1"/>
</dbReference>
<gene>
    <name evidence="3" type="ORF">MVEG_11922</name>
</gene>
<dbReference type="OrthoDB" id="2013972at2759"/>
<dbReference type="PANTHER" id="PTHR43591">
    <property type="entry name" value="METHYLTRANSFERASE"/>
    <property type="match status" value="1"/>
</dbReference>
<accession>A0A086TKQ2</accession>
<dbReference type="PANTHER" id="PTHR43591:SF24">
    <property type="entry name" value="2-METHOXY-6-POLYPRENYL-1,4-BENZOQUINOL METHYLASE, MITOCHONDRIAL"/>
    <property type="match status" value="1"/>
</dbReference>
<evidence type="ECO:0000259" key="2">
    <source>
        <dbReference type="Pfam" id="PF13649"/>
    </source>
</evidence>
<evidence type="ECO:0000256" key="1">
    <source>
        <dbReference type="SAM" id="MobiDB-lite"/>
    </source>
</evidence>
<evidence type="ECO:0000313" key="3">
    <source>
        <dbReference type="EMBL" id="KFH62529.1"/>
    </source>
</evidence>
<dbReference type="GO" id="GO:0008168">
    <property type="term" value="F:methyltransferase activity"/>
    <property type="evidence" value="ECO:0007669"/>
    <property type="project" value="TreeGrafter"/>
</dbReference>